<dbReference type="EMBL" id="HBUF01397086">
    <property type="protein sequence ID" value="CAG6735844.1"/>
    <property type="molecule type" value="Transcribed_RNA"/>
</dbReference>
<reference evidence="2" key="1">
    <citation type="submission" date="2021-05" db="EMBL/GenBank/DDBJ databases">
        <authorList>
            <person name="Alioto T."/>
            <person name="Alioto T."/>
            <person name="Gomez Garrido J."/>
        </authorList>
    </citation>
    <scope>NUCLEOTIDE SEQUENCE</scope>
</reference>
<evidence type="ECO:0000313" key="2">
    <source>
        <dbReference type="EMBL" id="CAG6735844.1"/>
    </source>
</evidence>
<protein>
    <submittedName>
        <fullName evidence="2">Uncharacterized protein</fullName>
    </submittedName>
</protein>
<feature type="region of interest" description="Disordered" evidence="1">
    <location>
        <begin position="452"/>
        <end position="473"/>
    </location>
</feature>
<accession>A0A8D8YVB0</accession>
<feature type="region of interest" description="Disordered" evidence="1">
    <location>
        <begin position="496"/>
        <end position="528"/>
    </location>
</feature>
<sequence length="753" mass="85144">MCESEANTVDEIVKATRNSEMRQETGSIEHISKLHERLANNVENETNLGDKINLVKEINNSGYIGDVNGDIRIEKTECFVNELMVRGEKNGDEKRNVESTRRKEVNDKHTDDVRAHKVTPKKNGGIENNANWTFKLTSLLTKQKRLKKKQLRCLNQKLFVVQKKSTMKKKILGKNEQTERIARKGQREENGSKSDPIKSKTLPNTNEFESEIKKSEVKRIPDTCCDTRNEGDKNTKCETNSKGKGNRKSSVNTNNENVQSVQCTPELGSPNKPQQSALMKKYISMLNTILSNNGNVEKAGVIYEPMLDNVGKNGLSFEEHFSETVGVGPRERTEKKTFVKDWTESEKLTRKHNEVAVTSGNVGHTQEDLNHYNSSKEKDTGDEVLNEFNCDKRPGNRSKSLEELLEKYLSLVNDNKNRAHLNKHTTENRLRDIVPLKTDLVSLKNDREMTRNDQVLVNSVGRSNRDNSNQGTSIDQNAALHQNLIVNVSLNQDSCQNKWSNSTNPQQQQQRQGSDSFEHNGHIKGHSIFPSNEFNRACEVNGQQQVGGRTIDWAKKNKRRRYNLKKRMRKRLLNQFWSQEVLNPPPDFSHSHSLDSDLVATVESLLNLNVPPGGGSPTYPLRSGRDHLHSLLRQQCHSQPKRLQCPNQQCQHCVDDRLTHMASNCESGRQNGACKTFDMRQSRSNSCSAAPPPYRLERSGKPPLNRGSCAAIAASANDVQCCEACRAASLLRRLGSCLSVRETHHIPKAQPYN</sequence>
<evidence type="ECO:0000256" key="1">
    <source>
        <dbReference type="SAM" id="MobiDB-lite"/>
    </source>
</evidence>
<feature type="region of interest" description="Disordered" evidence="1">
    <location>
        <begin position="170"/>
        <end position="273"/>
    </location>
</feature>
<organism evidence="2">
    <name type="scientific">Cacopsylla melanoneura</name>
    <dbReference type="NCBI Taxonomy" id="428564"/>
    <lineage>
        <taxon>Eukaryota</taxon>
        <taxon>Metazoa</taxon>
        <taxon>Ecdysozoa</taxon>
        <taxon>Arthropoda</taxon>
        <taxon>Hexapoda</taxon>
        <taxon>Insecta</taxon>
        <taxon>Pterygota</taxon>
        <taxon>Neoptera</taxon>
        <taxon>Paraneoptera</taxon>
        <taxon>Hemiptera</taxon>
        <taxon>Sternorrhyncha</taxon>
        <taxon>Psylloidea</taxon>
        <taxon>Psyllidae</taxon>
        <taxon>Psyllinae</taxon>
        <taxon>Cacopsylla</taxon>
    </lineage>
</organism>
<feature type="region of interest" description="Disordered" evidence="1">
    <location>
        <begin position="90"/>
        <end position="109"/>
    </location>
</feature>
<proteinExistence type="predicted"/>
<feature type="compositionally biased region" description="Polar residues" evidence="1">
    <location>
        <begin position="242"/>
        <end position="263"/>
    </location>
</feature>
<feature type="compositionally biased region" description="Polar residues" evidence="1">
    <location>
        <begin position="496"/>
        <end position="505"/>
    </location>
</feature>
<feature type="compositionally biased region" description="Basic and acidic residues" evidence="1">
    <location>
        <begin position="176"/>
        <end position="198"/>
    </location>
</feature>
<dbReference type="AlphaFoldDB" id="A0A8D8YVB0"/>
<feature type="compositionally biased region" description="Basic and acidic residues" evidence="1">
    <location>
        <begin position="210"/>
        <end position="241"/>
    </location>
</feature>
<name>A0A8D8YVB0_9HEMI</name>